<evidence type="ECO:0000256" key="12">
    <source>
        <dbReference type="ARBA" id="ARBA00022989"/>
    </source>
</evidence>
<keyword evidence="9 18" id="KW-0732">Signal</keyword>
<comment type="similarity">
    <text evidence="2">Belongs to the RLP family.</text>
</comment>
<evidence type="ECO:0000256" key="13">
    <source>
        <dbReference type="ARBA" id="ARBA00023136"/>
    </source>
</evidence>
<dbReference type="GO" id="GO:0005886">
    <property type="term" value="C:plasma membrane"/>
    <property type="evidence" value="ECO:0007669"/>
    <property type="project" value="UniProtKB-SubCell"/>
</dbReference>
<keyword evidence="4" id="KW-1003">Cell membrane</keyword>
<feature type="chain" id="PRO_5006056308" description="non-specific serine/threonine protein kinase" evidence="18">
    <location>
        <begin position="18"/>
        <end position="257"/>
    </location>
</feature>
<dbReference type="Pfam" id="PF08263">
    <property type="entry name" value="LRRNT_2"/>
    <property type="match status" value="1"/>
</dbReference>
<dbReference type="InterPro" id="IPR001611">
    <property type="entry name" value="Leu-rich_rpt"/>
</dbReference>
<dbReference type="FunFam" id="3.80.10.10:FF:000129">
    <property type="entry name" value="Leucine-rich repeat receptor-like kinase"/>
    <property type="match status" value="1"/>
</dbReference>
<evidence type="ECO:0000256" key="10">
    <source>
        <dbReference type="ARBA" id="ARBA00022737"/>
    </source>
</evidence>
<dbReference type="FunFam" id="3.80.10.10:FF:000041">
    <property type="entry name" value="LRR receptor-like serine/threonine-protein kinase ERECTA"/>
    <property type="match status" value="1"/>
</dbReference>
<evidence type="ECO:0000256" key="14">
    <source>
        <dbReference type="ARBA" id="ARBA00023170"/>
    </source>
</evidence>
<keyword evidence="11" id="KW-0418">Kinase</keyword>
<organism evidence="20 21">
    <name type="scientific">Oryza sativa subsp. japonica</name>
    <name type="common">Rice</name>
    <dbReference type="NCBI Taxonomy" id="39947"/>
    <lineage>
        <taxon>Eukaryota</taxon>
        <taxon>Viridiplantae</taxon>
        <taxon>Streptophyta</taxon>
        <taxon>Embryophyta</taxon>
        <taxon>Tracheophyta</taxon>
        <taxon>Spermatophyta</taxon>
        <taxon>Magnoliopsida</taxon>
        <taxon>Liliopsida</taxon>
        <taxon>Poales</taxon>
        <taxon>Poaceae</taxon>
        <taxon>BOP clade</taxon>
        <taxon>Oryzoideae</taxon>
        <taxon>Oryzeae</taxon>
        <taxon>Oryzinae</taxon>
        <taxon>Oryza</taxon>
        <taxon>Oryza sativa</taxon>
    </lineage>
</organism>
<proteinExistence type="inferred from homology"/>
<dbReference type="eggNOG" id="KOG0619">
    <property type="taxonomic scope" value="Eukaryota"/>
</dbReference>
<keyword evidence="12" id="KW-1133">Transmembrane helix</keyword>
<evidence type="ECO:0000256" key="11">
    <source>
        <dbReference type="ARBA" id="ARBA00022777"/>
    </source>
</evidence>
<comment type="subcellular location">
    <subcellularLocation>
        <location evidence="1">Cell membrane</location>
        <topology evidence="1">Single-pass type I membrane protein</topology>
    </subcellularLocation>
</comment>
<feature type="domain" description="Leucine-rich repeat-containing N-terminal plant-type" evidence="19">
    <location>
        <begin position="25"/>
        <end position="61"/>
    </location>
</feature>
<evidence type="ECO:0000313" key="20">
    <source>
        <dbReference type="EMBL" id="BAS77064.1"/>
    </source>
</evidence>
<keyword evidence="6" id="KW-0433">Leucine-rich repeat</keyword>
<dbReference type="FunCoup" id="A0A0P0VEW1">
    <property type="interactions" value="1"/>
</dbReference>
<reference evidence="21" key="1">
    <citation type="journal article" date="2005" name="Nature">
        <title>The map-based sequence of the rice genome.</title>
        <authorList>
            <consortium name="International rice genome sequencing project (IRGSP)"/>
            <person name="Matsumoto T."/>
            <person name="Wu J."/>
            <person name="Kanamori H."/>
            <person name="Katayose Y."/>
            <person name="Fujisawa M."/>
            <person name="Namiki N."/>
            <person name="Mizuno H."/>
            <person name="Yamamoto K."/>
            <person name="Antonio B.A."/>
            <person name="Baba T."/>
            <person name="Sakata K."/>
            <person name="Nagamura Y."/>
            <person name="Aoki H."/>
            <person name="Arikawa K."/>
            <person name="Arita K."/>
            <person name="Bito T."/>
            <person name="Chiden Y."/>
            <person name="Fujitsuka N."/>
            <person name="Fukunaka R."/>
            <person name="Hamada M."/>
            <person name="Harada C."/>
            <person name="Hayashi A."/>
            <person name="Hijishita S."/>
            <person name="Honda M."/>
            <person name="Hosokawa S."/>
            <person name="Ichikawa Y."/>
            <person name="Idonuma A."/>
            <person name="Iijima M."/>
            <person name="Ikeda M."/>
            <person name="Ikeno M."/>
            <person name="Ito K."/>
            <person name="Ito S."/>
            <person name="Ito T."/>
            <person name="Ito Y."/>
            <person name="Ito Y."/>
            <person name="Iwabuchi A."/>
            <person name="Kamiya K."/>
            <person name="Karasawa W."/>
            <person name="Kurita K."/>
            <person name="Katagiri S."/>
            <person name="Kikuta A."/>
            <person name="Kobayashi H."/>
            <person name="Kobayashi N."/>
            <person name="Machita K."/>
            <person name="Maehara T."/>
            <person name="Masukawa M."/>
            <person name="Mizubayashi T."/>
            <person name="Mukai Y."/>
            <person name="Nagasaki H."/>
            <person name="Nagata Y."/>
            <person name="Naito S."/>
            <person name="Nakashima M."/>
            <person name="Nakama Y."/>
            <person name="Nakamichi Y."/>
            <person name="Nakamura M."/>
            <person name="Meguro A."/>
            <person name="Negishi M."/>
            <person name="Ohta I."/>
            <person name="Ohta T."/>
            <person name="Okamoto M."/>
            <person name="Ono N."/>
            <person name="Saji S."/>
            <person name="Sakaguchi M."/>
            <person name="Sakai K."/>
            <person name="Shibata M."/>
            <person name="Shimokawa T."/>
            <person name="Song J."/>
            <person name="Takazaki Y."/>
            <person name="Terasawa K."/>
            <person name="Tsugane M."/>
            <person name="Tsuji K."/>
            <person name="Ueda S."/>
            <person name="Waki K."/>
            <person name="Yamagata H."/>
            <person name="Yamamoto M."/>
            <person name="Yamamoto S."/>
            <person name="Yamane H."/>
            <person name="Yoshiki S."/>
            <person name="Yoshihara R."/>
            <person name="Yukawa K."/>
            <person name="Zhong H."/>
            <person name="Yano M."/>
            <person name="Yuan Q."/>
            <person name="Ouyang S."/>
            <person name="Liu J."/>
            <person name="Jones K.M."/>
            <person name="Gansberger K."/>
            <person name="Moffat K."/>
            <person name="Hill J."/>
            <person name="Bera J."/>
            <person name="Fadrosh D."/>
            <person name="Jin S."/>
            <person name="Johri S."/>
            <person name="Kim M."/>
            <person name="Overton L."/>
            <person name="Reardon M."/>
            <person name="Tsitrin T."/>
            <person name="Vuong H."/>
            <person name="Weaver B."/>
            <person name="Ciecko A."/>
            <person name="Tallon L."/>
            <person name="Jackson J."/>
            <person name="Pai G."/>
            <person name="Aken S.V."/>
            <person name="Utterback T."/>
            <person name="Reidmuller S."/>
            <person name="Feldblyum T."/>
            <person name="Hsiao J."/>
            <person name="Zismann V."/>
            <person name="Iobst S."/>
            <person name="de Vazeille A.R."/>
            <person name="Buell C.R."/>
            <person name="Ying K."/>
            <person name="Li Y."/>
            <person name="Lu T."/>
            <person name="Huang Y."/>
            <person name="Zhao Q."/>
            <person name="Feng Q."/>
            <person name="Zhang L."/>
            <person name="Zhu J."/>
            <person name="Weng Q."/>
            <person name="Mu J."/>
            <person name="Lu Y."/>
            <person name="Fan D."/>
            <person name="Liu Y."/>
            <person name="Guan J."/>
            <person name="Zhang Y."/>
            <person name="Yu S."/>
            <person name="Liu X."/>
            <person name="Zhang Y."/>
            <person name="Hong G."/>
            <person name="Han B."/>
            <person name="Choisne N."/>
            <person name="Demange N."/>
            <person name="Orjeda G."/>
            <person name="Samain S."/>
            <person name="Cattolico L."/>
            <person name="Pelletier E."/>
            <person name="Couloux A."/>
            <person name="Segurens B."/>
            <person name="Wincker P."/>
            <person name="D'Hont A."/>
            <person name="Scarpelli C."/>
            <person name="Weissenbach J."/>
            <person name="Salanoubat M."/>
            <person name="Quetier F."/>
            <person name="Yu Y."/>
            <person name="Kim H.R."/>
            <person name="Rambo T."/>
            <person name="Currie J."/>
            <person name="Collura K."/>
            <person name="Luo M."/>
            <person name="Yang T."/>
            <person name="Ammiraju J.S.S."/>
            <person name="Engler F."/>
            <person name="Soderlund C."/>
            <person name="Wing R.A."/>
            <person name="Palmer L.E."/>
            <person name="de la Bastide M."/>
            <person name="Spiegel L."/>
            <person name="Nascimento L."/>
            <person name="Zutavern T."/>
            <person name="O'Shaughnessy A."/>
            <person name="Dike S."/>
            <person name="Dedhia N."/>
            <person name="Preston R."/>
            <person name="Balija V."/>
            <person name="McCombie W.R."/>
            <person name="Chow T."/>
            <person name="Chen H."/>
            <person name="Chung M."/>
            <person name="Chen C."/>
            <person name="Shaw J."/>
            <person name="Wu H."/>
            <person name="Hsiao K."/>
            <person name="Chao Y."/>
            <person name="Chu M."/>
            <person name="Cheng C."/>
            <person name="Hour A."/>
            <person name="Lee P."/>
            <person name="Lin S."/>
            <person name="Lin Y."/>
            <person name="Liou J."/>
            <person name="Liu S."/>
            <person name="Hsing Y."/>
            <person name="Raghuvanshi S."/>
            <person name="Mohanty A."/>
            <person name="Bharti A.K."/>
            <person name="Gaur A."/>
            <person name="Gupta V."/>
            <person name="Kumar D."/>
            <person name="Ravi V."/>
            <person name="Vij S."/>
            <person name="Kapur A."/>
            <person name="Khurana P."/>
            <person name="Khurana P."/>
            <person name="Khurana J.P."/>
            <person name="Tyagi A.K."/>
            <person name="Gaikwad K."/>
            <person name="Singh A."/>
            <person name="Dalal V."/>
            <person name="Srivastava S."/>
            <person name="Dixit A."/>
            <person name="Pal A.K."/>
            <person name="Ghazi I.A."/>
            <person name="Yadav M."/>
            <person name="Pandit A."/>
            <person name="Bhargava A."/>
            <person name="Sureshbabu K."/>
            <person name="Batra K."/>
            <person name="Sharma T.R."/>
            <person name="Mohapatra T."/>
            <person name="Singh N.K."/>
            <person name="Messing J."/>
            <person name="Nelson A.B."/>
            <person name="Fuks G."/>
            <person name="Kavchok S."/>
            <person name="Keizer G."/>
            <person name="Linton E."/>
            <person name="Llaca V."/>
            <person name="Song R."/>
            <person name="Tanyolac B."/>
            <person name="Young S."/>
            <person name="Ho-Il K."/>
            <person name="Hahn J.H."/>
            <person name="Sangsakoo G."/>
            <person name="Vanavichit A."/>
            <person name="de Mattos Luiz.A.T."/>
            <person name="Zimmer P.D."/>
            <person name="Malone G."/>
            <person name="Dellagostin O."/>
            <person name="de Oliveira A.C."/>
            <person name="Bevan M."/>
            <person name="Bancroft I."/>
            <person name="Minx P."/>
            <person name="Cordum H."/>
            <person name="Wilson R."/>
            <person name="Cheng Z."/>
            <person name="Jin W."/>
            <person name="Jiang J."/>
            <person name="Leong S.A."/>
            <person name="Iwama H."/>
            <person name="Gojobori T."/>
            <person name="Itoh T."/>
            <person name="Niimura Y."/>
            <person name="Fujii Y."/>
            <person name="Habara T."/>
            <person name="Sakai H."/>
            <person name="Sato Y."/>
            <person name="Wilson G."/>
            <person name="Kumar K."/>
            <person name="McCouch S."/>
            <person name="Juretic N."/>
            <person name="Hoen D."/>
            <person name="Wright S."/>
            <person name="Bruskiewich R."/>
            <person name="Bureau T."/>
            <person name="Miyao A."/>
            <person name="Hirochika H."/>
            <person name="Nishikawa T."/>
            <person name="Kadowaki K."/>
            <person name="Sugiura M."/>
            <person name="Burr B."/>
            <person name="Sasaki T."/>
        </authorList>
    </citation>
    <scope>NUCLEOTIDE SEQUENCE [LARGE SCALE GENOMIC DNA]</scope>
    <source>
        <strain evidence="21">cv. Nipponbare</strain>
    </source>
</reference>
<accession>A0A0P0VEW1</accession>
<protein>
    <recommendedName>
        <fullName evidence="3">non-specific serine/threonine protein kinase</fullName>
        <ecNumber evidence="3">2.7.11.1</ecNumber>
    </recommendedName>
</protein>
<reference evidence="20 21" key="3">
    <citation type="journal article" date="2013" name="Rice">
        <title>Improvement of the Oryza sativa Nipponbare reference genome using next generation sequence and optical map data.</title>
        <authorList>
            <person name="Kawahara Y."/>
            <person name="de la Bastide M."/>
            <person name="Hamilton J.P."/>
            <person name="Kanamori H."/>
            <person name="McCombie W.R."/>
            <person name="Ouyang S."/>
            <person name="Schwartz D.C."/>
            <person name="Tanaka T."/>
            <person name="Wu J."/>
            <person name="Zhou S."/>
            <person name="Childs K.L."/>
            <person name="Davidson R.M."/>
            <person name="Lin H."/>
            <person name="Quesada-Ocampo L."/>
            <person name="Vaillancourt B."/>
            <person name="Sakai H."/>
            <person name="Lee S.S."/>
            <person name="Kim J."/>
            <person name="Numa H."/>
            <person name="Itoh T."/>
            <person name="Buell C.R."/>
            <person name="Matsumoto T."/>
        </authorList>
    </citation>
    <scope>NUCLEOTIDE SEQUENCE [LARGE SCALE GENOMIC DNA]</scope>
    <source>
        <strain evidence="21">cv. Nipponbare</strain>
    </source>
</reference>
<evidence type="ECO:0000259" key="19">
    <source>
        <dbReference type="Pfam" id="PF08263"/>
    </source>
</evidence>
<dbReference type="SUPFAM" id="SSF52058">
    <property type="entry name" value="L domain-like"/>
    <property type="match status" value="1"/>
</dbReference>
<dbReference type="Gramene" id="Os02t0157100-00">
    <property type="protein sequence ID" value="Os02t0157100-00"/>
    <property type="gene ID" value="Os02g0157100"/>
</dbReference>
<evidence type="ECO:0000256" key="5">
    <source>
        <dbReference type="ARBA" id="ARBA00022527"/>
    </source>
</evidence>
<keyword evidence="5" id="KW-0723">Serine/threonine-protein kinase</keyword>
<dbReference type="PaxDb" id="39947-A0A0P0VEW1"/>
<evidence type="ECO:0000256" key="1">
    <source>
        <dbReference type="ARBA" id="ARBA00004251"/>
    </source>
</evidence>
<evidence type="ECO:0000256" key="2">
    <source>
        <dbReference type="ARBA" id="ARBA00009592"/>
    </source>
</evidence>
<reference evidence="20 21" key="2">
    <citation type="journal article" date="2013" name="Plant Cell Physiol.">
        <title>Rice Annotation Project Database (RAP-DB): an integrative and interactive database for rice genomics.</title>
        <authorList>
            <person name="Sakai H."/>
            <person name="Lee S.S."/>
            <person name="Tanaka T."/>
            <person name="Numa H."/>
            <person name="Kim J."/>
            <person name="Kawahara Y."/>
            <person name="Wakimoto H."/>
            <person name="Yang C.C."/>
            <person name="Iwamoto M."/>
            <person name="Abe T."/>
            <person name="Yamada Y."/>
            <person name="Muto A."/>
            <person name="Inokuchi H."/>
            <person name="Ikemura T."/>
            <person name="Matsumoto T."/>
            <person name="Sasaki T."/>
            <person name="Itoh T."/>
        </authorList>
    </citation>
    <scope>NUCLEOTIDE SEQUENCE [LARGE SCALE GENOMIC DNA]</scope>
    <source>
        <strain evidence="21">cv. Nipponbare</strain>
    </source>
</reference>
<evidence type="ECO:0000256" key="15">
    <source>
        <dbReference type="ARBA" id="ARBA00023180"/>
    </source>
</evidence>
<dbReference type="OMA" id="IRRCLWA"/>
<dbReference type="EMBL" id="AP014958">
    <property type="protein sequence ID" value="BAS77064.1"/>
    <property type="molecule type" value="Genomic_DNA"/>
</dbReference>
<evidence type="ECO:0000256" key="8">
    <source>
        <dbReference type="ARBA" id="ARBA00022692"/>
    </source>
</evidence>
<keyword evidence="7" id="KW-0808">Transferase</keyword>
<dbReference type="Pfam" id="PF00560">
    <property type="entry name" value="LRR_1"/>
    <property type="match status" value="5"/>
</dbReference>
<evidence type="ECO:0000256" key="6">
    <source>
        <dbReference type="ARBA" id="ARBA00022614"/>
    </source>
</evidence>
<comment type="catalytic activity">
    <reaction evidence="16">
        <text>L-threonyl-[protein] + ATP = O-phospho-L-threonyl-[protein] + ADP + H(+)</text>
        <dbReference type="Rhea" id="RHEA:46608"/>
        <dbReference type="Rhea" id="RHEA-COMP:11060"/>
        <dbReference type="Rhea" id="RHEA-COMP:11605"/>
        <dbReference type="ChEBI" id="CHEBI:15378"/>
        <dbReference type="ChEBI" id="CHEBI:30013"/>
        <dbReference type="ChEBI" id="CHEBI:30616"/>
        <dbReference type="ChEBI" id="CHEBI:61977"/>
        <dbReference type="ChEBI" id="CHEBI:456216"/>
        <dbReference type="EC" id="2.7.11.1"/>
    </reaction>
</comment>
<dbReference type="AlphaFoldDB" id="A0A0P0VEW1"/>
<dbReference type="InterPro" id="IPR032675">
    <property type="entry name" value="LRR_dom_sf"/>
</dbReference>
<evidence type="ECO:0000256" key="17">
    <source>
        <dbReference type="ARBA" id="ARBA00048679"/>
    </source>
</evidence>
<sequence>MSILCLVLVLMLSSASSTSCCTERENNCLLQFLAGLSQDGGLAASWRLGTDCCSWEGITCSSMVSKDAMVTDVLLASKRLEGSISPALGRLPGLLRLNLSHNSLSGGLPSEVMSSGSIIILDVSFNSLGRILPLSPPLTTGLKLPLQVLNISSNKFSTELPSLDGMAHLITLSASNNRFSGHIPTNFCTNLPSLAVLELSYNQFSGSIPPGLGNCSRLRVLKVGHNNLCGTIPDELFNAEYFNRVPLFSKRQFTWNT</sequence>
<evidence type="ECO:0000256" key="4">
    <source>
        <dbReference type="ARBA" id="ARBA00022475"/>
    </source>
</evidence>
<dbReference type="SMR" id="A0A0P0VEW1"/>
<dbReference type="Gene3D" id="3.80.10.10">
    <property type="entry name" value="Ribonuclease Inhibitor"/>
    <property type="match status" value="2"/>
</dbReference>
<dbReference type="GO" id="GO:0004674">
    <property type="term" value="F:protein serine/threonine kinase activity"/>
    <property type="evidence" value="ECO:0007669"/>
    <property type="project" value="UniProtKB-KW"/>
</dbReference>
<evidence type="ECO:0000313" key="21">
    <source>
        <dbReference type="Proteomes" id="UP000059680"/>
    </source>
</evidence>
<dbReference type="InParanoid" id="A0A0P0VEW1"/>
<keyword evidence="8" id="KW-0812">Transmembrane</keyword>
<dbReference type="InterPro" id="IPR013210">
    <property type="entry name" value="LRR_N_plant-typ"/>
</dbReference>
<dbReference type="STRING" id="39947.A0A0P0VEW1"/>
<gene>
    <name evidence="20" type="ordered locus">Os02g0157100</name>
    <name evidence="20" type="ORF">OSNPB_020157100</name>
</gene>
<keyword evidence="13" id="KW-0472">Membrane</keyword>
<dbReference type="PANTHER" id="PTHR48052">
    <property type="entry name" value="UNNAMED PRODUCT"/>
    <property type="match status" value="1"/>
</dbReference>
<keyword evidence="14" id="KW-0675">Receptor</keyword>
<evidence type="ECO:0000256" key="18">
    <source>
        <dbReference type="SAM" id="SignalP"/>
    </source>
</evidence>
<dbReference type="PANTHER" id="PTHR48052:SF81">
    <property type="entry name" value="LEUCINE-RICH REPEAT-CONTAINING N-TERMINAL PLANT-TYPE DOMAIN-CONTAINING PROTEIN"/>
    <property type="match status" value="1"/>
</dbReference>
<evidence type="ECO:0000256" key="7">
    <source>
        <dbReference type="ARBA" id="ARBA00022679"/>
    </source>
</evidence>
<keyword evidence="10" id="KW-0677">Repeat</keyword>
<evidence type="ECO:0000256" key="16">
    <source>
        <dbReference type="ARBA" id="ARBA00047899"/>
    </source>
</evidence>
<comment type="catalytic activity">
    <reaction evidence="17">
        <text>L-seryl-[protein] + ATP = O-phospho-L-seryl-[protein] + ADP + H(+)</text>
        <dbReference type="Rhea" id="RHEA:17989"/>
        <dbReference type="Rhea" id="RHEA-COMP:9863"/>
        <dbReference type="Rhea" id="RHEA-COMP:11604"/>
        <dbReference type="ChEBI" id="CHEBI:15378"/>
        <dbReference type="ChEBI" id="CHEBI:29999"/>
        <dbReference type="ChEBI" id="CHEBI:30616"/>
        <dbReference type="ChEBI" id="CHEBI:83421"/>
        <dbReference type="ChEBI" id="CHEBI:456216"/>
        <dbReference type="EC" id="2.7.11.1"/>
    </reaction>
</comment>
<evidence type="ECO:0000256" key="3">
    <source>
        <dbReference type="ARBA" id="ARBA00012513"/>
    </source>
</evidence>
<evidence type="ECO:0000256" key="9">
    <source>
        <dbReference type="ARBA" id="ARBA00022729"/>
    </source>
</evidence>
<feature type="signal peptide" evidence="18">
    <location>
        <begin position="1"/>
        <end position="17"/>
    </location>
</feature>
<keyword evidence="21" id="KW-1185">Reference proteome</keyword>
<dbReference type="Proteomes" id="UP000059680">
    <property type="component" value="Chromosome 2"/>
</dbReference>
<name>A0A0P0VEW1_ORYSJ</name>
<dbReference type="EC" id="2.7.11.1" evidence="3"/>
<keyword evidence="15" id="KW-0325">Glycoprotein</keyword>